<accession>A0A3N4YP82</accession>
<name>A0A3N4YP82_9MICO</name>
<evidence type="ECO:0000256" key="1">
    <source>
        <dbReference type="SAM" id="MobiDB-lite"/>
    </source>
</evidence>
<evidence type="ECO:0000313" key="4">
    <source>
        <dbReference type="Proteomes" id="UP000280501"/>
    </source>
</evidence>
<dbReference type="Pfam" id="PF01869">
    <property type="entry name" value="BcrAD_BadFG"/>
    <property type="match status" value="1"/>
</dbReference>
<organism evidence="3 4">
    <name type="scientific">Myceligenerans xiligouense</name>
    <dbReference type="NCBI Taxonomy" id="253184"/>
    <lineage>
        <taxon>Bacteria</taxon>
        <taxon>Bacillati</taxon>
        <taxon>Actinomycetota</taxon>
        <taxon>Actinomycetes</taxon>
        <taxon>Micrococcales</taxon>
        <taxon>Promicromonosporaceae</taxon>
        <taxon>Myceligenerans</taxon>
    </lineage>
</organism>
<keyword evidence="3" id="KW-0808">Transferase</keyword>
<dbReference type="RefSeq" id="WP_123814324.1">
    <property type="nucleotide sequence ID" value="NZ_RKQZ01000001.1"/>
</dbReference>
<reference evidence="3 4" key="1">
    <citation type="submission" date="2018-11" db="EMBL/GenBank/DDBJ databases">
        <title>Sequencing the genomes of 1000 actinobacteria strains.</title>
        <authorList>
            <person name="Klenk H.-P."/>
        </authorList>
    </citation>
    <scope>NUCLEOTIDE SEQUENCE [LARGE SCALE GENOMIC DNA]</scope>
    <source>
        <strain evidence="3 4">DSM 15700</strain>
    </source>
</reference>
<gene>
    <name evidence="3" type="ORF">EDD34_1889</name>
</gene>
<feature type="domain" description="ATPase BadF/BadG/BcrA/BcrD type" evidence="2">
    <location>
        <begin position="25"/>
        <end position="324"/>
    </location>
</feature>
<sequence length="357" mass="36786">MRAGQAPGSASDTSEHHDVALTWEVGIDVGGTGSRLRGAPRGPGAGSIEPVDITGDPVRVVSRRSDAPDVLRDLCRRFTEQAGPGTTTAAAAVGMRGLRSMTLSRTLNPYHVHDALSETLGTGRTAVASDTITAHLGALRGRGGATLNVGSGAVAIGDDDLGRLHIADGLGPLIGDNGGGSWIGEEGLRAAARASYHDTRGSKRLLDEATATLGPPETWESQLRDAPDRVRVLAEFAPAVVRAAADGDVVCQTILAGSVQLLTDCLAAVLGRPGVRQVAATTGRLMAVGSPLRDAVHGLMPVKRVGVELVDAAGSPLDGALLLARRLVEDPEFPSYRPLLTVRTAERLAPLSASACP</sequence>
<evidence type="ECO:0000313" key="3">
    <source>
        <dbReference type="EMBL" id="RPF21266.1"/>
    </source>
</evidence>
<keyword evidence="3" id="KW-0418">Kinase</keyword>
<dbReference type="InterPro" id="IPR052519">
    <property type="entry name" value="Euk-type_GlcNAc_Kinase"/>
</dbReference>
<evidence type="ECO:0000259" key="2">
    <source>
        <dbReference type="Pfam" id="PF01869"/>
    </source>
</evidence>
<dbReference type="InterPro" id="IPR043129">
    <property type="entry name" value="ATPase_NBD"/>
</dbReference>
<dbReference type="OrthoDB" id="8701357at2"/>
<dbReference type="AlphaFoldDB" id="A0A3N4YP82"/>
<dbReference type="PANTHER" id="PTHR43190:SF3">
    <property type="entry name" value="N-ACETYL-D-GLUCOSAMINE KINASE"/>
    <property type="match status" value="1"/>
</dbReference>
<dbReference type="Proteomes" id="UP000280501">
    <property type="component" value="Unassembled WGS sequence"/>
</dbReference>
<dbReference type="SUPFAM" id="SSF53067">
    <property type="entry name" value="Actin-like ATPase domain"/>
    <property type="match status" value="1"/>
</dbReference>
<keyword evidence="4" id="KW-1185">Reference proteome</keyword>
<dbReference type="PANTHER" id="PTHR43190">
    <property type="entry name" value="N-ACETYL-D-GLUCOSAMINE KINASE"/>
    <property type="match status" value="1"/>
</dbReference>
<dbReference type="EMBL" id="RKQZ01000001">
    <property type="protein sequence ID" value="RPF21266.1"/>
    <property type="molecule type" value="Genomic_DNA"/>
</dbReference>
<dbReference type="GO" id="GO:0016301">
    <property type="term" value="F:kinase activity"/>
    <property type="evidence" value="ECO:0007669"/>
    <property type="project" value="UniProtKB-KW"/>
</dbReference>
<proteinExistence type="predicted"/>
<feature type="region of interest" description="Disordered" evidence="1">
    <location>
        <begin position="31"/>
        <end position="52"/>
    </location>
</feature>
<protein>
    <submittedName>
        <fullName evidence="3">N-acetylglucosamine kinase-like BadF-type ATPase</fullName>
    </submittedName>
</protein>
<comment type="caution">
    <text evidence="3">The sequence shown here is derived from an EMBL/GenBank/DDBJ whole genome shotgun (WGS) entry which is preliminary data.</text>
</comment>
<dbReference type="InterPro" id="IPR002731">
    <property type="entry name" value="ATPase_BadF"/>
</dbReference>
<dbReference type="Gene3D" id="3.30.420.40">
    <property type="match status" value="2"/>
</dbReference>